<dbReference type="PANTHER" id="PTHR41339">
    <property type="entry name" value="LIPL48"/>
    <property type="match status" value="1"/>
</dbReference>
<organism evidence="3 4">
    <name type="scientific">Hirschia litorea</name>
    <dbReference type="NCBI Taxonomy" id="1199156"/>
    <lineage>
        <taxon>Bacteria</taxon>
        <taxon>Pseudomonadati</taxon>
        <taxon>Pseudomonadota</taxon>
        <taxon>Alphaproteobacteria</taxon>
        <taxon>Hyphomonadales</taxon>
        <taxon>Hyphomonadaceae</taxon>
        <taxon>Hirschia</taxon>
    </lineage>
</organism>
<feature type="compositionally biased region" description="Low complexity" evidence="1">
    <location>
        <begin position="31"/>
        <end position="43"/>
    </location>
</feature>
<dbReference type="SUPFAM" id="SSF51126">
    <property type="entry name" value="Pectin lyase-like"/>
    <property type="match status" value="2"/>
</dbReference>
<dbReference type="PANTHER" id="PTHR41339:SF1">
    <property type="entry name" value="SECRETED PROTEIN"/>
    <property type="match status" value="1"/>
</dbReference>
<dbReference type="SMART" id="SM00710">
    <property type="entry name" value="PbH1"/>
    <property type="match status" value="5"/>
</dbReference>
<name>A0ABW2IGW3_9PROT</name>
<evidence type="ECO:0000256" key="1">
    <source>
        <dbReference type="SAM" id="MobiDB-lite"/>
    </source>
</evidence>
<feature type="signal peptide" evidence="2">
    <location>
        <begin position="1"/>
        <end position="24"/>
    </location>
</feature>
<dbReference type="InterPro" id="IPR011050">
    <property type="entry name" value="Pectin_lyase_fold/virulence"/>
</dbReference>
<dbReference type="PROSITE" id="PS51257">
    <property type="entry name" value="PROKAR_LIPOPROTEIN"/>
    <property type="match status" value="1"/>
</dbReference>
<evidence type="ECO:0000313" key="3">
    <source>
        <dbReference type="EMBL" id="MFC7290348.1"/>
    </source>
</evidence>
<evidence type="ECO:0000256" key="2">
    <source>
        <dbReference type="SAM" id="SignalP"/>
    </source>
</evidence>
<evidence type="ECO:0000313" key="4">
    <source>
        <dbReference type="Proteomes" id="UP001596492"/>
    </source>
</evidence>
<reference evidence="4" key="1">
    <citation type="journal article" date="2019" name="Int. J. Syst. Evol. Microbiol.">
        <title>The Global Catalogue of Microorganisms (GCM) 10K type strain sequencing project: providing services to taxonomists for standard genome sequencing and annotation.</title>
        <authorList>
            <consortium name="The Broad Institute Genomics Platform"/>
            <consortium name="The Broad Institute Genome Sequencing Center for Infectious Disease"/>
            <person name="Wu L."/>
            <person name="Ma J."/>
        </authorList>
    </citation>
    <scope>NUCLEOTIDE SEQUENCE [LARGE SCALE GENOMIC DNA]</scope>
    <source>
        <strain evidence="4">CCUG 51308</strain>
    </source>
</reference>
<dbReference type="EMBL" id="JBHTBR010000002">
    <property type="protein sequence ID" value="MFC7290348.1"/>
    <property type="molecule type" value="Genomic_DNA"/>
</dbReference>
<evidence type="ECO:0008006" key="5">
    <source>
        <dbReference type="Google" id="ProtNLM"/>
    </source>
</evidence>
<comment type="caution">
    <text evidence="3">The sequence shown here is derived from an EMBL/GenBank/DDBJ whole genome shotgun (WGS) entry which is preliminary data.</text>
</comment>
<feature type="region of interest" description="Disordered" evidence="1">
    <location>
        <begin position="29"/>
        <end position="67"/>
    </location>
</feature>
<dbReference type="InterPro" id="IPR006626">
    <property type="entry name" value="PbH1"/>
</dbReference>
<keyword evidence="2" id="KW-0732">Signal</keyword>
<feature type="chain" id="PRO_5046675316" description="Lipoprotein" evidence="2">
    <location>
        <begin position="25"/>
        <end position="961"/>
    </location>
</feature>
<dbReference type="RefSeq" id="WP_382165166.1">
    <property type="nucleotide sequence ID" value="NZ_JBHTBR010000002.1"/>
</dbReference>
<gene>
    <name evidence="3" type="ORF">ACFQS8_01850</name>
</gene>
<accession>A0ABW2IGW3</accession>
<dbReference type="Proteomes" id="UP001596492">
    <property type="component" value="Unassembled WGS sequence"/>
</dbReference>
<sequence length="961" mass="99536">MTSVKNFRRALLISSASLAIFACSDTNISSPGTTTPPVGEPTGPTTPTPPTGTSIPASATGAGTADVSHPNLTRVTVATADGGTTDIVQISGTVATDLTLETGVVYYLNETLSIGADSGAASTTATADGKEVVLTIPAGTTVVGDGSAASLIIPRGGKIMAEGTASSPIVFTSYAEFQRQNGITNVGTETTRGEWGGIMINGFAPINVCDTTGDNVADGGCTKEGEANSGVYGGDNAADNSGVLTYVRVEHGGVVLNDSNEANGIAFQGVGSGTTVNHIHIHNNLDDGVEFFGGTVSVDHLVVTGQSDDAIDWTDGWTGSVQYALVTPGTNLRDDAYGIEGDNQRPNDLLPRSAPVISNATILGNDEWVAGVRFRRGSAVKFVNSIVAGTAPFGMDIDDAATYDLIIDGTSKIESVMVDATGDALRNDDDIPADFALTNYPNVVVDTSSLLNKYFPGGQEQAVTAFDVTGEGLEAVDYIGAFSPTETVASNWAAGWTKEGTVFEEEAATCPTGTTTSSSDPVDGKTVCDIPLNITSDVRLSNGDDLIYRLTGATFIGTDGGKEAANVPSSVQATLSVDAGVTVFAQSGAEAYLVASRGSKLEAVGTAAAPVVFTAEEVLTNNIKSGETLQHTRGYWGGIMLNGKAPVNVCDTTGDTVADGGCEKTGEFASGSYGGEVSNDDSGALRYVRVEYAGVIVNDDNEANGIAAQGVGSGTEIEYVQIHNNLDDGIEFFGGTVDAKHIVVTGQSDDAIDWTDGWVGRVQYAIVEPGETLRDDAYGIEGDNQRPNDLLPRSAPQLSNLTIIGNSEWVAGARIRRGSGATVANTVITGAPFGWDIDDASTYELFDGTTPVSDFSSMLLDNTGDELRDDGDIPATFIADHFDADNNIDTISTTTLGGFSFFGNATGVVPSTAEAAVTAKDMSTVDAWFEATDYIGAVKDADDKWYLGWTIDSSRNVTSAN</sequence>
<keyword evidence="4" id="KW-1185">Reference proteome</keyword>
<proteinExistence type="predicted"/>
<protein>
    <recommendedName>
        <fullName evidence="5">Lipoprotein</fullName>
    </recommendedName>
</protein>